<protein>
    <recommendedName>
        <fullName evidence="4">BTB domain-containing protein</fullName>
    </recommendedName>
</protein>
<proteinExistence type="predicted"/>
<reference evidence="2 3" key="1">
    <citation type="submission" date="2021-02" db="EMBL/GenBank/DDBJ databases">
        <title>Genome assembly of Pseudopithomyces chartarum.</title>
        <authorList>
            <person name="Jauregui R."/>
            <person name="Singh J."/>
            <person name="Voisey C."/>
        </authorList>
    </citation>
    <scope>NUCLEOTIDE SEQUENCE [LARGE SCALE GENOMIC DNA]</scope>
    <source>
        <strain evidence="2 3">AGR01</strain>
    </source>
</reference>
<dbReference type="Proteomes" id="UP001280581">
    <property type="component" value="Unassembled WGS sequence"/>
</dbReference>
<organism evidence="2 3">
    <name type="scientific">Pseudopithomyces chartarum</name>
    <dbReference type="NCBI Taxonomy" id="1892770"/>
    <lineage>
        <taxon>Eukaryota</taxon>
        <taxon>Fungi</taxon>
        <taxon>Dikarya</taxon>
        <taxon>Ascomycota</taxon>
        <taxon>Pezizomycotina</taxon>
        <taxon>Dothideomycetes</taxon>
        <taxon>Pleosporomycetidae</taxon>
        <taxon>Pleosporales</taxon>
        <taxon>Massarineae</taxon>
        <taxon>Didymosphaeriaceae</taxon>
        <taxon>Pseudopithomyces</taxon>
    </lineage>
</organism>
<sequence>MSQPHDVLVVLSHERKYPLHANALARNSVFFANILTEPNAAKLSNKAKAAGIKVRWQVELVEMESDRYPAGKLELIQLNAKGERADGFSGLVLNENGRVPTKLFDCWERVLYSFYRSNIRIDNKDMIAALADCDGLIRVAEYLGCVSLIGKHVEVALLKHGQVLFRSIQDKPYAWAHMSFRLQSEVIFREAIIHLAGNWNRWSNNRACIQSLRSLPAAKTLAVKYHTRILNTSKSLENKLMSHYPGDMAQPKEDTPITRQDYAKDVLIWIALTWFRHWLGQRLISGRGHQAPDGGYSLYSAIDAGGEAYMDKAIISQFHNMFPMTKKALGILEQHLLEIKHCMSEWVKKSNLTKSNCQLNVQEYPVDYITSVEFEEGDFPWVIKQEEDGTKTLKRGKLPGGNDIVQQNLEAAKKHQEQSIQEVDSNEGSDEGSDEDSDEDSDDDMCENKAKDAGAYARGTKRIRSK</sequence>
<evidence type="ECO:0000313" key="3">
    <source>
        <dbReference type="Proteomes" id="UP001280581"/>
    </source>
</evidence>
<dbReference type="AlphaFoldDB" id="A0AAN6RHN9"/>
<evidence type="ECO:0008006" key="4">
    <source>
        <dbReference type="Google" id="ProtNLM"/>
    </source>
</evidence>
<evidence type="ECO:0000256" key="1">
    <source>
        <dbReference type="SAM" id="MobiDB-lite"/>
    </source>
</evidence>
<accession>A0AAN6RHN9</accession>
<feature type="region of interest" description="Disordered" evidence="1">
    <location>
        <begin position="411"/>
        <end position="466"/>
    </location>
</feature>
<keyword evidence="3" id="KW-1185">Reference proteome</keyword>
<feature type="compositionally biased region" description="Acidic residues" evidence="1">
    <location>
        <begin position="424"/>
        <end position="445"/>
    </location>
</feature>
<name>A0AAN6RHN9_9PLEO</name>
<dbReference type="PANTHER" id="PTHR38119:SF2">
    <property type="entry name" value="TRANSCRIPTION FACTOR DOMAIN-CONTAINING PROTEIN"/>
    <property type="match status" value="1"/>
</dbReference>
<dbReference type="PANTHER" id="PTHR38119">
    <property type="entry name" value="BTB DOMAIN-CONTAINING PROTEIN-RELATED"/>
    <property type="match status" value="1"/>
</dbReference>
<comment type="caution">
    <text evidence="2">The sequence shown here is derived from an EMBL/GenBank/DDBJ whole genome shotgun (WGS) entry which is preliminary data.</text>
</comment>
<gene>
    <name evidence="2" type="ORF">GRF29_28g512189</name>
</gene>
<evidence type="ECO:0000313" key="2">
    <source>
        <dbReference type="EMBL" id="KAK3213650.1"/>
    </source>
</evidence>
<dbReference type="EMBL" id="WVTA01000004">
    <property type="protein sequence ID" value="KAK3213650.1"/>
    <property type="molecule type" value="Genomic_DNA"/>
</dbReference>